<feature type="coiled-coil region" evidence="4">
    <location>
        <begin position="340"/>
        <end position="484"/>
    </location>
</feature>
<dbReference type="InterPro" id="IPR027417">
    <property type="entry name" value="P-loop_NTPase"/>
</dbReference>
<dbReference type="EMBL" id="CAMTCP010000250">
    <property type="protein sequence ID" value="CAI3647406.1"/>
    <property type="molecule type" value="Genomic_DNA"/>
</dbReference>
<evidence type="ECO:0000256" key="1">
    <source>
        <dbReference type="ARBA" id="ARBA00006930"/>
    </source>
</evidence>
<keyword evidence="7" id="KW-1185">Reference proteome</keyword>
<gene>
    <name evidence="5" type="ORF">CNEO2_510006</name>
    <name evidence="6" type="ORF">CQ394_10340</name>
</gene>
<evidence type="ECO:0000313" key="6">
    <source>
        <dbReference type="EMBL" id="PEG32070.1"/>
    </source>
</evidence>
<comment type="subunit">
    <text evidence="2">Heterodimer of SbcC and SbcD.</text>
</comment>
<dbReference type="PANTHER" id="PTHR32114">
    <property type="entry name" value="ABC TRANSPORTER ABCH.3"/>
    <property type="match status" value="1"/>
</dbReference>
<dbReference type="EMBL" id="PDCJ01000001">
    <property type="protein sequence ID" value="PEG32070.1"/>
    <property type="molecule type" value="Genomic_DNA"/>
</dbReference>
<sequence length="593" mass="68144">MKLELTHIAITGFKGYKDKVEYDLGYRTIITGDNGLGKTTIGEAIVWCLTGCDIWGNEKAATRLVNNKKPKVTEVVLDFLLDEDPQTIIRRKKGSGNDLYWNEAKVTTNDIARDIFKNKNVFLSIANPYYFPELAPKDAKQLLSDVLKPIASTDIFAELGDYLSKVLNDNGFRLADTFLQDAMADLKEQEENIIYLEGVQSHINEEMKDIKSQQKRAFDDTELKKLQKELESLKNIDNVDVELSKLQKPKDFISELSELRVEEATLKASLNTLSLQELLPVEAKKERKEELLRQYHNKKAQLDFMESKFVECDKCGNSIDLTKETKEMLKVEIKEICSAGVKLKDEIKEIEAKNAEIIENNTKIKANKKAEVSQQLKKIESKRQLFLAQAEADKQEYEEKRQAILSKKEKTNAEYLDKLNYLEHRIQSLEEDKEEILRLNASIDAAISHNEKLVKDKELNEEKIKNSKNKIEQLKVAIDAAKQYNSIKLKKQFNQIKPYLDKVEINFEKLTKDGELKEDFKVLYEGKEFNKLSDAQKIKASLEISNLLINAQNLHFPIFIDRAESINIIPEIDTQMIQAKVTKDSEIKVEVIS</sequence>
<dbReference type="SUPFAM" id="SSF52540">
    <property type="entry name" value="P-loop containing nucleoside triphosphate hydrolases"/>
    <property type="match status" value="1"/>
</dbReference>
<evidence type="ECO:0000256" key="2">
    <source>
        <dbReference type="ARBA" id="ARBA00011322"/>
    </source>
</evidence>
<dbReference type="STRING" id="137838.GCA_001458595_03550"/>
<protein>
    <recommendedName>
        <fullName evidence="3">Nuclease SbcCD subunit C</fullName>
    </recommendedName>
</protein>
<dbReference type="Proteomes" id="UP000220840">
    <property type="component" value="Unassembled WGS sequence"/>
</dbReference>
<dbReference type="Proteomes" id="UP001189143">
    <property type="component" value="Unassembled WGS sequence"/>
</dbReference>
<accession>A0A2A7MKI5</accession>
<dbReference type="RefSeq" id="WP_058296217.1">
    <property type="nucleotide sequence ID" value="NZ_CAMRXC010000035.1"/>
</dbReference>
<dbReference type="Gene3D" id="3.40.50.300">
    <property type="entry name" value="P-loop containing nucleotide triphosphate hydrolases"/>
    <property type="match status" value="1"/>
</dbReference>
<proteinExistence type="inferred from homology"/>
<comment type="caution">
    <text evidence="6">The sequence shown here is derived from an EMBL/GenBank/DDBJ whole genome shotgun (WGS) entry which is preliminary data.</text>
</comment>
<keyword evidence="4" id="KW-0175">Coiled coil</keyword>
<dbReference type="PANTHER" id="PTHR32114:SF2">
    <property type="entry name" value="ABC TRANSPORTER ABCH.3"/>
    <property type="match status" value="1"/>
</dbReference>
<name>A0A2A7MKI5_9CLOT</name>
<evidence type="ECO:0000256" key="3">
    <source>
        <dbReference type="ARBA" id="ARBA00013368"/>
    </source>
</evidence>
<reference evidence="6 7" key="1">
    <citation type="submission" date="2017-10" db="EMBL/GenBank/DDBJ databases">
        <title>Effective Description of Clostridium neonatale sp. nov. linked to necrotizing enterocolitis in neonates and a clarification of species assignable to the genus Clostridium (Prazmowski 1880) emend. Lawson and Rainey 2016.</title>
        <authorList>
            <person name="Bernard K."/>
            <person name="Burdz T."/>
            <person name="Wiebe D."/>
            <person name="Balcewich B."/>
            <person name="Alfa M."/>
            <person name="Bernier A.-M."/>
        </authorList>
    </citation>
    <scope>NUCLEOTIDE SEQUENCE [LARGE SCALE GENOMIC DNA]</scope>
    <source>
        <strain evidence="6 7">LCDC99A005</strain>
    </source>
</reference>
<dbReference type="OrthoDB" id="1698838at2"/>
<dbReference type="AlphaFoldDB" id="A0A2A7MKI5"/>
<comment type="similarity">
    <text evidence="1">Belongs to the SMC family. SbcC subfamily.</text>
</comment>
<evidence type="ECO:0000313" key="7">
    <source>
        <dbReference type="Proteomes" id="UP000220840"/>
    </source>
</evidence>
<evidence type="ECO:0000313" key="5">
    <source>
        <dbReference type="EMBL" id="CAI3647406.1"/>
    </source>
</evidence>
<feature type="coiled-coil region" evidence="4">
    <location>
        <begin position="281"/>
        <end position="308"/>
    </location>
</feature>
<evidence type="ECO:0000256" key="4">
    <source>
        <dbReference type="SAM" id="Coils"/>
    </source>
</evidence>
<organism evidence="6 7">
    <name type="scientific">Clostridium neonatale</name>
    <dbReference type="NCBI Taxonomy" id="137838"/>
    <lineage>
        <taxon>Bacteria</taxon>
        <taxon>Bacillati</taxon>
        <taxon>Bacillota</taxon>
        <taxon>Clostridia</taxon>
        <taxon>Eubacteriales</taxon>
        <taxon>Clostridiaceae</taxon>
        <taxon>Clostridium</taxon>
    </lineage>
</organism>
<reference evidence="5" key="2">
    <citation type="submission" date="2022-10" db="EMBL/GenBank/DDBJ databases">
        <authorList>
            <person name="Aires J."/>
            <person name="Mesa V."/>
        </authorList>
    </citation>
    <scope>NUCLEOTIDE SEQUENCE</scope>
    <source>
        <strain evidence="5">Clostridium neonatale JD116</strain>
    </source>
</reference>